<evidence type="ECO:0000256" key="1">
    <source>
        <dbReference type="SAM" id="MobiDB-lite"/>
    </source>
</evidence>
<reference evidence="3" key="2">
    <citation type="submission" date="2015-01" db="EMBL/GenBank/DDBJ databases">
        <title>Evolutionary Origins and Diversification of the Mycorrhizal Mutualists.</title>
        <authorList>
            <consortium name="DOE Joint Genome Institute"/>
            <consortium name="Mycorrhizal Genomics Consortium"/>
            <person name="Kohler A."/>
            <person name="Kuo A."/>
            <person name="Nagy L.G."/>
            <person name="Floudas D."/>
            <person name="Copeland A."/>
            <person name="Barry K.W."/>
            <person name="Cichocki N."/>
            <person name="Veneault-Fourrey C."/>
            <person name="LaButti K."/>
            <person name="Lindquist E.A."/>
            <person name="Lipzen A."/>
            <person name="Lundell T."/>
            <person name="Morin E."/>
            <person name="Murat C."/>
            <person name="Riley R."/>
            <person name="Ohm R."/>
            <person name="Sun H."/>
            <person name="Tunlid A."/>
            <person name="Henrissat B."/>
            <person name="Grigoriev I.V."/>
            <person name="Hibbett D.S."/>
            <person name="Martin F."/>
        </authorList>
    </citation>
    <scope>NUCLEOTIDE SEQUENCE [LARGE SCALE GENOMIC DNA]</scope>
    <source>
        <strain evidence="3">MAFF 305830</strain>
    </source>
</reference>
<protein>
    <recommendedName>
        <fullName evidence="4">Zinc finger PHD-type domain-containing protein</fullName>
    </recommendedName>
</protein>
<evidence type="ECO:0008006" key="4">
    <source>
        <dbReference type="Google" id="ProtNLM"/>
    </source>
</evidence>
<feature type="region of interest" description="Disordered" evidence="1">
    <location>
        <begin position="710"/>
        <end position="730"/>
    </location>
</feature>
<feature type="region of interest" description="Disordered" evidence="1">
    <location>
        <begin position="206"/>
        <end position="242"/>
    </location>
</feature>
<organism evidence="2 3">
    <name type="scientific">Serendipita vermifera MAFF 305830</name>
    <dbReference type="NCBI Taxonomy" id="933852"/>
    <lineage>
        <taxon>Eukaryota</taxon>
        <taxon>Fungi</taxon>
        <taxon>Dikarya</taxon>
        <taxon>Basidiomycota</taxon>
        <taxon>Agaricomycotina</taxon>
        <taxon>Agaricomycetes</taxon>
        <taxon>Sebacinales</taxon>
        <taxon>Serendipitaceae</taxon>
        <taxon>Serendipita</taxon>
    </lineage>
</organism>
<reference evidence="2 3" key="1">
    <citation type="submission" date="2014-04" db="EMBL/GenBank/DDBJ databases">
        <authorList>
            <consortium name="DOE Joint Genome Institute"/>
            <person name="Kuo A."/>
            <person name="Zuccaro A."/>
            <person name="Kohler A."/>
            <person name="Nagy L.G."/>
            <person name="Floudas D."/>
            <person name="Copeland A."/>
            <person name="Barry K.W."/>
            <person name="Cichocki N."/>
            <person name="Veneault-Fourrey C."/>
            <person name="LaButti K."/>
            <person name="Lindquist E.A."/>
            <person name="Lipzen A."/>
            <person name="Lundell T."/>
            <person name="Morin E."/>
            <person name="Murat C."/>
            <person name="Sun H."/>
            <person name="Tunlid A."/>
            <person name="Henrissat B."/>
            <person name="Grigoriev I.V."/>
            <person name="Hibbett D.S."/>
            <person name="Martin F."/>
            <person name="Nordberg H.P."/>
            <person name="Cantor M.N."/>
            <person name="Hua S.X."/>
        </authorList>
    </citation>
    <scope>NUCLEOTIDE SEQUENCE [LARGE SCALE GENOMIC DNA]</scope>
    <source>
        <strain evidence="2 3">MAFF 305830</strain>
    </source>
</reference>
<dbReference type="EMBL" id="KN824286">
    <property type="protein sequence ID" value="KIM29902.1"/>
    <property type="molecule type" value="Genomic_DNA"/>
</dbReference>
<feature type="compositionally biased region" description="Polar residues" evidence="1">
    <location>
        <begin position="210"/>
        <end position="220"/>
    </location>
</feature>
<accession>A0A0C2XLL6</accession>
<keyword evidence="3" id="KW-1185">Reference proteome</keyword>
<dbReference type="Proteomes" id="UP000054097">
    <property type="component" value="Unassembled WGS sequence"/>
</dbReference>
<dbReference type="OrthoDB" id="3027520at2759"/>
<evidence type="ECO:0000313" key="3">
    <source>
        <dbReference type="Proteomes" id="UP000054097"/>
    </source>
</evidence>
<gene>
    <name evidence="2" type="ORF">M408DRAFT_328373</name>
</gene>
<feature type="region of interest" description="Disordered" evidence="1">
    <location>
        <begin position="166"/>
        <end position="186"/>
    </location>
</feature>
<name>A0A0C2XLL6_SERVB</name>
<dbReference type="AlphaFoldDB" id="A0A0C2XLL6"/>
<dbReference type="STRING" id="933852.A0A0C2XLL6"/>
<feature type="region of interest" description="Disordered" evidence="1">
    <location>
        <begin position="256"/>
        <end position="278"/>
    </location>
</feature>
<sequence length="756" mass="85104">MIFRQEDGHQGDYEIPARFAFGDARVTYELVGRIEYEAEFEHFTSHFRHSSSNTLFHYDDLQKMVLVDPSKTIEDLCGRVSMQCSPSKAINSYVYHLINAETLQGSFFDLACQHLRTSFHTQVGPRTITGEYELGVHLEGWRQIDSAKLRSRYRTWDFALMNHGDEGSSKPAISTAPNSQAMDHTRNGAGRDQGLSLVLDIKMNELPPLSQVSPRASRQGETQKRSVPIGKPSANQTSPTVDGTSLEAHLLSMIRGPAPSTPDKQGAMDHTRNGAGCDRGLSPALDIKMNEPSPLLQVSPRVSRPLQPDRKKVLILNCRCGRKGDYIPASDFGTFQCTNCSKCTHIACMPKGGGYLTLGHHLFHRRAARGFECHDCDPPGLDSLRLKDRVPSIISRKNKMATQPGIAFLAKHGNYHYPVILLSAMDPADVESDYWVSWWRGNRYCTSPAPLPVSLVPFKSLQDLCIGNHVRRRKVRFGCWEFASKFRITDSDIVIDQDTAHFTGYNSQATEEVDRILSPHHSALEEMMKQGPNHEHTAECTSVLCRRQVDLLKTTSKKALRSDFNTAWAVTTSGFIHHTTLTEADVGAITVWMMQKSFDSFDNNHCSAEDHRRRLRWSLSPGTAHAWALVVASRRKEGWEEKEGRSLAQKELEDRAFDELISVEPKGDHSPTVDTHREAMEVLEYLLFHQNPAWKQGCLNVWGFNSGPHQDDWDPQETYKQSYDPDPMPSDVEEAIVEAAVSRVNSFFERTYSSGT</sequence>
<dbReference type="HOGENOM" id="CLU_368478_0_0_1"/>
<proteinExistence type="predicted"/>
<feature type="compositionally biased region" description="Polar residues" evidence="1">
    <location>
        <begin position="171"/>
        <end position="182"/>
    </location>
</feature>
<evidence type="ECO:0000313" key="2">
    <source>
        <dbReference type="EMBL" id="KIM29902.1"/>
    </source>
</evidence>
<feature type="compositionally biased region" description="Polar residues" evidence="1">
    <location>
        <begin position="233"/>
        <end position="242"/>
    </location>
</feature>